<feature type="region of interest" description="Disordered" evidence="1">
    <location>
        <begin position="28"/>
        <end position="106"/>
    </location>
</feature>
<feature type="compositionally biased region" description="Low complexity" evidence="1">
    <location>
        <begin position="69"/>
        <end position="80"/>
    </location>
</feature>
<evidence type="ECO:0000313" key="3">
    <source>
        <dbReference type="EMBL" id="WZB87946.1"/>
    </source>
</evidence>
<feature type="compositionally biased region" description="Gly residues" evidence="1">
    <location>
        <begin position="59"/>
        <end position="68"/>
    </location>
</feature>
<protein>
    <submittedName>
        <fullName evidence="3">Uncharacterized protein</fullName>
    </submittedName>
</protein>
<gene>
    <name evidence="3" type="ORF">WJM97_21735</name>
</gene>
<evidence type="ECO:0000256" key="1">
    <source>
        <dbReference type="SAM" id="MobiDB-lite"/>
    </source>
</evidence>
<keyword evidence="4" id="KW-1185">Reference proteome</keyword>
<dbReference type="Proteomes" id="UP001483337">
    <property type="component" value="Chromosome"/>
</dbReference>
<evidence type="ECO:0000313" key="4">
    <source>
        <dbReference type="Proteomes" id="UP001483337"/>
    </source>
</evidence>
<feature type="signal peptide" evidence="2">
    <location>
        <begin position="1"/>
        <end position="18"/>
    </location>
</feature>
<organism evidence="3 4">
    <name type="scientific">Okeanomitos corallinicola TIOX110</name>
    <dbReference type="NCBI Taxonomy" id="3133117"/>
    <lineage>
        <taxon>Bacteria</taxon>
        <taxon>Bacillati</taxon>
        <taxon>Cyanobacteriota</taxon>
        <taxon>Cyanophyceae</taxon>
        <taxon>Nostocales</taxon>
        <taxon>Aphanizomenonaceae</taxon>
        <taxon>Okeanomitos</taxon>
    </lineage>
</organism>
<dbReference type="EMBL" id="CP150886">
    <property type="protein sequence ID" value="WZB87946.1"/>
    <property type="molecule type" value="Genomic_DNA"/>
</dbReference>
<proteinExistence type="predicted"/>
<name>A0ABZ2USJ8_9CYAN</name>
<dbReference type="RefSeq" id="WP_353930856.1">
    <property type="nucleotide sequence ID" value="NZ_CP150886.1"/>
</dbReference>
<feature type="chain" id="PRO_5045309568" evidence="2">
    <location>
        <begin position="19"/>
        <end position="247"/>
    </location>
</feature>
<feature type="compositionally biased region" description="Basic and acidic residues" evidence="1">
    <location>
        <begin position="93"/>
        <end position="106"/>
    </location>
</feature>
<accession>A0ABZ2USJ8</accession>
<reference evidence="3 4" key="1">
    <citation type="submission" date="2024-04" db="EMBL/GenBank/DDBJ databases">
        <title>Okeanomitos corallinicola gen. &amp; sp. nov. (Nostocales, Cyanobacteria), a new toxic marine heterocyst-forming cyanobacterium from a coral reef.</title>
        <authorList>
            <person name="Li H."/>
            <person name="Li R."/>
            <person name="Kang J."/>
            <person name="Hii K.S."/>
            <person name="Mohamed H.F."/>
            <person name="Xu X."/>
            <person name="Luo Z."/>
        </authorList>
    </citation>
    <scope>NUCLEOTIDE SEQUENCE [LARGE SCALE GENOMIC DNA]</scope>
    <source>
        <strain evidence="3 4">TIOX110</strain>
    </source>
</reference>
<sequence>MLKIRTLIIALAFSPLIAISWQLTNQAEANSPSKGQAGSGSGGGTPPTNYHPSPSKGQAGSGSGGANNGGNSNSSPSKGQAGSGSGSQSDDFTVEKKSDGIEIRLSPEARDRLKTALPINNNLLSPSATERLLHSLKLGGLSQHTAKNLIRAIKQIFKTTPATTTNSSLLELKKGQLVASTKAIKPDATIAEKNTVVTVNPNKLNEAINLYNEIVMESDSETLKKLSQNSEFVEIGQALKELRSVMK</sequence>
<keyword evidence="2" id="KW-0732">Signal</keyword>
<evidence type="ECO:0000256" key="2">
    <source>
        <dbReference type="SAM" id="SignalP"/>
    </source>
</evidence>